<evidence type="ECO:0000313" key="2">
    <source>
        <dbReference type="Proteomes" id="UP000249377"/>
    </source>
</evidence>
<protein>
    <submittedName>
        <fullName evidence="1">Uncharacterized protein</fullName>
    </submittedName>
</protein>
<comment type="caution">
    <text evidence="1">The sequence shown here is derived from an EMBL/GenBank/DDBJ whole genome shotgun (WGS) entry which is preliminary data.</text>
</comment>
<proteinExistence type="predicted"/>
<dbReference type="Proteomes" id="UP000249377">
    <property type="component" value="Unassembled WGS sequence"/>
</dbReference>
<accession>A0A328UGF9</accession>
<sequence>MNYSVIPTQMQLLIFYLCKLIWQNLVIF</sequence>
<evidence type="ECO:0000313" key="1">
    <source>
        <dbReference type="EMBL" id="RAQ25593.1"/>
    </source>
</evidence>
<dbReference type="AlphaFoldDB" id="A0A328UGF9"/>
<dbReference type="EMBL" id="QLYR01000008">
    <property type="protein sequence ID" value="RAQ25593.1"/>
    <property type="molecule type" value="Genomic_DNA"/>
</dbReference>
<name>A0A328UGF9_9FIRM</name>
<organism evidence="1 2">
    <name type="scientific">Hydrogeniiclostridium mannosilyticum</name>
    <dbReference type="NCBI Taxonomy" id="2764322"/>
    <lineage>
        <taxon>Bacteria</taxon>
        <taxon>Bacillati</taxon>
        <taxon>Bacillota</taxon>
        <taxon>Clostridia</taxon>
        <taxon>Eubacteriales</taxon>
        <taxon>Acutalibacteraceae</taxon>
        <taxon>Hydrogeniiclostridium</taxon>
    </lineage>
</organism>
<reference evidence="1 2" key="1">
    <citation type="submission" date="2018-06" db="EMBL/GenBank/DDBJ databases">
        <title>Noncontiguous genome sequence of Ruminococcaceae bacterium ASD2818.</title>
        <authorList>
            <person name="Chaplin A.V."/>
            <person name="Sokolova S.R."/>
            <person name="Kochetkova T.O."/>
            <person name="Goltsov A.Y."/>
            <person name="Trofimov D.Y."/>
            <person name="Efimov B.A."/>
        </authorList>
    </citation>
    <scope>NUCLEOTIDE SEQUENCE [LARGE SCALE GENOMIC DNA]</scope>
    <source>
        <strain evidence="1 2">ASD2818</strain>
    </source>
</reference>
<gene>
    <name evidence="1" type="ORF">DPQ25_11190</name>
</gene>
<keyword evidence="2" id="KW-1185">Reference proteome</keyword>